<dbReference type="PANTHER" id="PTHR37984:SF15">
    <property type="entry name" value="INTEGRASE CATALYTIC DOMAIN-CONTAINING PROTEIN"/>
    <property type="match status" value="1"/>
</dbReference>
<dbReference type="CDD" id="cd09274">
    <property type="entry name" value="RNase_HI_RT_Ty3"/>
    <property type="match status" value="1"/>
</dbReference>
<dbReference type="SUPFAM" id="SSF56672">
    <property type="entry name" value="DNA/RNA polymerases"/>
    <property type="match status" value="1"/>
</dbReference>
<evidence type="ECO:0000256" key="7">
    <source>
        <dbReference type="ARBA" id="ARBA00022759"/>
    </source>
</evidence>
<dbReference type="GO" id="GO:0004523">
    <property type="term" value="F:RNA-DNA hybrid ribonuclease activity"/>
    <property type="evidence" value="ECO:0007669"/>
    <property type="project" value="UniProtKB-EC"/>
</dbReference>
<dbReference type="Pfam" id="PF00078">
    <property type="entry name" value="RVT_1"/>
    <property type="match status" value="1"/>
</dbReference>
<dbReference type="Gene3D" id="3.30.70.270">
    <property type="match status" value="2"/>
</dbReference>
<dbReference type="InterPro" id="IPR021109">
    <property type="entry name" value="Peptidase_aspartic_dom_sf"/>
</dbReference>
<keyword evidence="17" id="KW-1185">Reference proteome</keyword>
<evidence type="ECO:0000256" key="3">
    <source>
        <dbReference type="ARBA" id="ARBA00012493"/>
    </source>
</evidence>
<dbReference type="FunFam" id="3.30.420.10:FF:000032">
    <property type="entry name" value="Retrovirus-related Pol polyprotein from transposon 297-like Protein"/>
    <property type="match status" value="1"/>
</dbReference>
<dbReference type="PANTHER" id="PTHR37984">
    <property type="entry name" value="PROTEIN CBG26694"/>
    <property type="match status" value="1"/>
</dbReference>
<dbReference type="InterPro" id="IPR043128">
    <property type="entry name" value="Rev_trsase/Diguanyl_cyclase"/>
</dbReference>
<feature type="non-terminal residue" evidence="16">
    <location>
        <position position="1"/>
    </location>
</feature>
<evidence type="ECO:0000256" key="1">
    <source>
        <dbReference type="ARBA" id="ARBA00010879"/>
    </source>
</evidence>
<dbReference type="SUPFAM" id="SSF50630">
    <property type="entry name" value="Acid proteases"/>
    <property type="match status" value="1"/>
</dbReference>
<reference evidence="16 17" key="1">
    <citation type="submission" date="2024-05" db="EMBL/GenBank/DDBJ databases">
        <title>Genome sequencing and assembly of Indian major carp, Cirrhinus mrigala (Hamilton, 1822).</title>
        <authorList>
            <person name="Mohindra V."/>
            <person name="Chowdhury L.M."/>
            <person name="Lal K."/>
            <person name="Jena J.K."/>
        </authorList>
    </citation>
    <scope>NUCLEOTIDE SEQUENCE [LARGE SCALE GENOMIC DNA]</scope>
    <source>
        <strain evidence="16">CM1030</strain>
        <tissue evidence="16">Blood</tissue>
    </source>
</reference>
<feature type="region of interest" description="Disordered" evidence="12">
    <location>
        <begin position="871"/>
        <end position="894"/>
    </location>
</feature>
<evidence type="ECO:0000256" key="12">
    <source>
        <dbReference type="SAM" id="MobiDB-lite"/>
    </source>
</evidence>
<dbReference type="PROSITE" id="PS50158">
    <property type="entry name" value="ZF_CCHC"/>
    <property type="match status" value="1"/>
</dbReference>
<feature type="region of interest" description="Disordered" evidence="12">
    <location>
        <begin position="67"/>
        <end position="91"/>
    </location>
</feature>
<evidence type="ECO:0000313" key="16">
    <source>
        <dbReference type="EMBL" id="KAL0150798.1"/>
    </source>
</evidence>
<evidence type="ECO:0000259" key="15">
    <source>
        <dbReference type="PROSITE" id="PS50994"/>
    </source>
</evidence>
<proteinExistence type="inferred from homology"/>
<keyword evidence="7" id="KW-0255">Endonuclease</keyword>
<dbReference type="EMBL" id="JAMKFB020000272">
    <property type="protein sequence ID" value="KAL0150798.1"/>
    <property type="molecule type" value="Genomic_DNA"/>
</dbReference>
<comment type="caution">
    <text evidence="16">The sequence shown here is derived from an EMBL/GenBank/DDBJ whole genome shotgun (WGS) entry which is preliminary data.</text>
</comment>
<evidence type="ECO:0000259" key="14">
    <source>
        <dbReference type="PROSITE" id="PS50878"/>
    </source>
</evidence>
<dbReference type="InterPro" id="IPR001878">
    <property type="entry name" value="Znf_CCHC"/>
</dbReference>
<dbReference type="GO" id="GO:0003964">
    <property type="term" value="F:RNA-directed DNA polymerase activity"/>
    <property type="evidence" value="ECO:0007669"/>
    <property type="project" value="UniProtKB-KW"/>
</dbReference>
<evidence type="ECO:0000256" key="8">
    <source>
        <dbReference type="ARBA" id="ARBA00022801"/>
    </source>
</evidence>
<accession>A0ABD0MRQ2</accession>
<feature type="compositionally biased region" description="Basic residues" evidence="12">
    <location>
        <begin position="1548"/>
        <end position="1558"/>
    </location>
</feature>
<sequence length="1606" mass="181713">IRTEEDRRAAKLERLQRHLGSSRAKPFLNIHTVNATSVPYNSNAAILQAYQTETEDLRRQVAELKMQLNSKKSKKKQKAESKDLQRGNEQTMKTEIQAYQTIPKPQPKAWFCFKCGGDGHIARQCVNPPNKDLVDQKYKELKAKQRKVSIEGHIEAQDVDHSPIFNQRRYKAKCETHTQIQSFSEVPPDRLVGPRCTAMLIIDGIPCECLLDSGSQVTTVSESFYNHYLQSHSLLSLDDLLEIEGAGGQAVPYLGYLELRIMFPKEITGRAAEILTLALVVPDCKTNSEIPALVGTNTLDALYKLCTEGQESHQDGPRSHVYAALVKELSNRRRIELRNGKVANVKLQGRVAQTVSAGQKMVLTGYARNVPLPLGAPVLVEPSSHSNLPSGLLFCNYVLTCPARTSFKVPILVQNCTDHDITVPSKKTIAELSVPLSLSSLTQSMPNDHSIEVPYEGVCTNTKGSISFDFGDSPLQEEWKVRITQKLNSIPEVFALSDLDYGHTTEVKHRIRLSDPAPFKQRVRPIHPSDLEAVRLHLKELRDANIIRESESPFASPIVVVKKKNGAIRLCVDYRKLNSQTIKDAYALPNIEETFAALNGSKWFSVMDLKSGYYQVEVEEEDKHKTAFVTPMGFWEFNRMPQGVTNAPSTFQRVMEKCVGSMNLKEVLVFLDDLIVFSNTLEEHEDRLMHVLNRLKCHFFQTSVRYLGHIVSEKGVETDPEKIRALTSWPRPTNIKELKSFLGFTGCFRRFVKDYSKIAKPLNSLTAGYLPPKRVSNEQNGQLRVIAYASRGLSNSERRYPIHKLEFLALKWAVTDKFFDFLYGARFVVMTDNNPLTYVLTSARLDAAGHRWLAALSNFDFSIEYRAGKRNQDTDGLSRRPHTENACDHSSKEEDDRVQQFISCFMREGSEPVFSKGAVEAVCQRHLAYDSSDSEGRADSELVIVECLAMSEEAIPSDFLNDYTLLGSNMLPGMSQQDWAREQRNDPAVNRMIDVVKSHKRLSCRARLREDREVQIMLRISDQFVLTNDVLYRKRIIGGEPLFQLVLPKAFRQVALTELHDSVGHLGIERTVDLVRQRFYWPRMALDVEEKIKTCERCVRRKAKTERNAPLVNIVTSHPLELVCMEYLSLEPDGRGTKNILVITDHFTKYAVAVPTPDQKAKTVAKALWNHFFIHYGFPERLHSDQGRDLESLVIKDLCQLLGIKKSRTTPYHPRGNPVERFNRTFLEMLGTLSEENKSSLPLDLAFGLTPKNPGKVSHTEYVKKLKESLQESYRLAIEQSHRTAKRNKQRYDSKVRESILEPGDKVLVRNVGIRGKHKIADKWSKMVYRIVKQIDNSPVYVVAPVESEGPERTLHRDLLLPCGFLSSCVDESTSEESQLSKEISSATQDAARDEVNDVPEHFPEDHVVEYYTPQSLSWIETIEIPLSSRQVTEPEGEVFSSEEGAAGLEEQSSEQSQERARTSENRNYAESVLSPEARPFYPQIAPVLPEETDIQTVDAEANLTDPEALIESQGERDETGVSKEPDMSEGGDVPQSSDDPISEHFTPRRSTRQRVAPHKLTYPTLENPLVLIMQSLFSGLDKAFSQALDHDIIPKVNSLLPYEVV</sequence>
<dbReference type="Gene3D" id="3.30.420.10">
    <property type="entry name" value="Ribonuclease H-like superfamily/Ribonuclease H"/>
    <property type="match status" value="1"/>
</dbReference>
<dbReference type="EC" id="2.7.7.49" evidence="3"/>
<feature type="domain" description="Integrase catalytic" evidence="15">
    <location>
        <begin position="1115"/>
        <end position="1274"/>
    </location>
</feature>
<dbReference type="InterPro" id="IPR050951">
    <property type="entry name" value="Retrovirus_Pol_polyprotein"/>
</dbReference>
<dbReference type="InterPro" id="IPR001969">
    <property type="entry name" value="Aspartic_peptidase_AS"/>
</dbReference>
<comment type="similarity">
    <text evidence="1">Belongs to the beta type-B retroviral polymerase family. HERV class-II K(HML-2) pol subfamily.</text>
</comment>
<keyword evidence="5" id="KW-0548">Nucleotidyltransferase</keyword>
<evidence type="ECO:0000256" key="11">
    <source>
        <dbReference type="PROSITE-ProRule" id="PRU00047"/>
    </source>
</evidence>
<feature type="compositionally biased region" description="Basic and acidic residues" evidence="12">
    <location>
        <begin position="1514"/>
        <end position="1527"/>
    </location>
</feature>
<dbReference type="SMART" id="SM00343">
    <property type="entry name" value="ZnF_C2HC"/>
    <property type="match status" value="1"/>
</dbReference>
<dbReference type="CDD" id="cd01647">
    <property type="entry name" value="RT_LTR"/>
    <property type="match status" value="1"/>
</dbReference>
<feature type="domain" description="Reverse transcriptase" evidence="14">
    <location>
        <begin position="542"/>
        <end position="746"/>
    </location>
</feature>
<dbReference type="Gene3D" id="3.10.10.10">
    <property type="entry name" value="HIV Type 1 Reverse Transcriptase, subunit A, domain 1"/>
    <property type="match status" value="1"/>
</dbReference>
<gene>
    <name evidence="16" type="ORF">M9458_053880</name>
</gene>
<dbReference type="PROSITE" id="PS00141">
    <property type="entry name" value="ASP_PROTEASE"/>
    <property type="match status" value="1"/>
</dbReference>
<dbReference type="InterPro" id="IPR041588">
    <property type="entry name" value="Integrase_H2C2"/>
</dbReference>
<dbReference type="InterPro" id="IPR036397">
    <property type="entry name" value="RNaseH_sf"/>
</dbReference>
<dbReference type="Pfam" id="PF17917">
    <property type="entry name" value="RT_RNaseH"/>
    <property type="match status" value="1"/>
</dbReference>
<dbReference type="Pfam" id="PF17921">
    <property type="entry name" value="Integrase_H2C2"/>
    <property type="match status" value="1"/>
</dbReference>
<evidence type="ECO:0000256" key="10">
    <source>
        <dbReference type="ARBA" id="ARBA00039658"/>
    </source>
</evidence>
<organism evidence="16 17">
    <name type="scientific">Cirrhinus mrigala</name>
    <name type="common">Mrigala</name>
    <dbReference type="NCBI Taxonomy" id="683832"/>
    <lineage>
        <taxon>Eukaryota</taxon>
        <taxon>Metazoa</taxon>
        <taxon>Chordata</taxon>
        <taxon>Craniata</taxon>
        <taxon>Vertebrata</taxon>
        <taxon>Euteleostomi</taxon>
        <taxon>Actinopterygii</taxon>
        <taxon>Neopterygii</taxon>
        <taxon>Teleostei</taxon>
        <taxon>Ostariophysi</taxon>
        <taxon>Cypriniformes</taxon>
        <taxon>Cyprinidae</taxon>
        <taxon>Labeoninae</taxon>
        <taxon>Labeonini</taxon>
        <taxon>Cirrhinus</taxon>
    </lineage>
</organism>
<keyword evidence="6" id="KW-0540">Nuclease</keyword>
<feature type="region of interest" description="Disordered" evidence="12">
    <location>
        <begin position="1506"/>
        <end position="1559"/>
    </location>
</feature>
<dbReference type="InterPro" id="IPR043502">
    <property type="entry name" value="DNA/RNA_pol_sf"/>
</dbReference>
<dbReference type="GO" id="GO:0008270">
    <property type="term" value="F:zinc ion binding"/>
    <property type="evidence" value="ECO:0007669"/>
    <property type="project" value="UniProtKB-KW"/>
</dbReference>
<dbReference type="FunFam" id="3.10.10.10:FF:000004">
    <property type="entry name" value="Uncharacterized protein"/>
    <property type="match status" value="1"/>
</dbReference>
<keyword evidence="11" id="KW-0479">Metal-binding</keyword>
<evidence type="ECO:0000256" key="9">
    <source>
        <dbReference type="ARBA" id="ARBA00022918"/>
    </source>
</evidence>
<dbReference type="InterPro" id="IPR012337">
    <property type="entry name" value="RNaseH-like_sf"/>
</dbReference>
<keyword evidence="9" id="KW-0695">RNA-directed DNA polymerase</keyword>
<dbReference type="Gene3D" id="1.10.340.70">
    <property type="match status" value="1"/>
</dbReference>
<evidence type="ECO:0000259" key="13">
    <source>
        <dbReference type="PROSITE" id="PS50158"/>
    </source>
</evidence>
<dbReference type="SUPFAM" id="SSF57756">
    <property type="entry name" value="Retrovirus zinc finger-like domains"/>
    <property type="match status" value="1"/>
</dbReference>
<protein>
    <recommendedName>
        <fullName evidence="10">Gypsy retrotransposon integrase-like protein 1</fullName>
        <ecNumber evidence="3">2.7.7.49</ecNumber>
        <ecNumber evidence="2">3.1.26.4</ecNumber>
    </recommendedName>
</protein>
<dbReference type="PROSITE" id="PS50994">
    <property type="entry name" value="INTEGRASE"/>
    <property type="match status" value="1"/>
</dbReference>
<feature type="region of interest" description="Disordered" evidence="12">
    <location>
        <begin position="1430"/>
        <end position="1475"/>
    </location>
</feature>
<keyword evidence="11" id="KW-0863">Zinc-finger</keyword>
<dbReference type="PROSITE" id="PS50878">
    <property type="entry name" value="RT_POL"/>
    <property type="match status" value="1"/>
</dbReference>
<name>A0ABD0MRQ2_CIRMR</name>
<evidence type="ECO:0000256" key="2">
    <source>
        <dbReference type="ARBA" id="ARBA00012180"/>
    </source>
</evidence>
<dbReference type="InterPro" id="IPR001584">
    <property type="entry name" value="Integrase_cat-core"/>
</dbReference>
<dbReference type="Proteomes" id="UP001529510">
    <property type="component" value="Unassembled WGS sequence"/>
</dbReference>
<evidence type="ECO:0000256" key="4">
    <source>
        <dbReference type="ARBA" id="ARBA00022679"/>
    </source>
</evidence>
<dbReference type="InterPro" id="IPR036875">
    <property type="entry name" value="Znf_CCHC_sf"/>
</dbReference>
<evidence type="ECO:0000256" key="5">
    <source>
        <dbReference type="ARBA" id="ARBA00022695"/>
    </source>
</evidence>
<keyword evidence="11" id="KW-0862">Zinc</keyword>
<evidence type="ECO:0000256" key="6">
    <source>
        <dbReference type="ARBA" id="ARBA00022722"/>
    </source>
</evidence>
<keyword evidence="4" id="KW-0808">Transferase</keyword>
<dbReference type="EC" id="3.1.26.4" evidence="2"/>
<keyword evidence="8" id="KW-0378">Hydrolase</keyword>
<dbReference type="InterPro" id="IPR000477">
    <property type="entry name" value="RT_dom"/>
</dbReference>
<evidence type="ECO:0000313" key="17">
    <source>
        <dbReference type="Proteomes" id="UP001529510"/>
    </source>
</evidence>
<dbReference type="InterPro" id="IPR041373">
    <property type="entry name" value="RT_RNaseH"/>
</dbReference>
<dbReference type="Pfam" id="PF00665">
    <property type="entry name" value="rve"/>
    <property type="match status" value="1"/>
</dbReference>
<dbReference type="SUPFAM" id="SSF53098">
    <property type="entry name" value="Ribonuclease H-like"/>
    <property type="match status" value="1"/>
</dbReference>
<dbReference type="FunFam" id="1.10.340.70:FF:000001">
    <property type="entry name" value="Retrovirus-related Pol polyprotein from transposon gypsy-like Protein"/>
    <property type="match status" value="1"/>
</dbReference>
<feature type="domain" description="CCHC-type" evidence="13">
    <location>
        <begin position="112"/>
        <end position="125"/>
    </location>
</feature>